<dbReference type="PROSITE" id="PS50943">
    <property type="entry name" value="HTH_CROC1"/>
    <property type="match status" value="1"/>
</dbReference>
<accession>A0A5B8RXD7</accession>
<dbReference type="SMART" id="SM00530">
    <property type="entry name" value="HTH_XRE"/>
    <property type="match status" value="1"/>
</dbReference>
<evidence type="ECO:0000313" key="3">
    <source>
        <dbReference type="Proteomes" id="UP000321199"/>
    </source>
</evidence>
<dbReference type="CDD" id="cd00093">
    <property type="entry name" value="HTH_XRE"/>
    <property type="match status" value="1"/>
</dbReference>
<dbReference type="OrthoDB" id="7011085at2"/>
<dbReference type="Gene3D" id="1.10.260.40">
    <property type="entry name" value="lambda repressor-like DNA-binding domains"/>
    <property type="match status" value="1"/>
</dbReference>
<dbReference type="AlphaFoldDB" id="A0A5B8RXD7"/>
<dbReference type="EMBL" id="CP042344">
    <property type="protein sequence ID" value="QEA14256.1"/>
    <property type="molecule type" value="Genomic_DNA"/>
</dbReference>
<dbReference type="InterPro" id="IPR001387">
    <property type="entry name" value="Cro/C1-type_HTH"/>
</dbReference>
<evidence type="ECO:0000313" key="2">
    <source>
        <dbReference type="EMBL" id="QEA14256.1"/>
    </source>
</evidence>
<dbReference type="InterPro" id="IPR010982">
    <property type="entry name" value="Lambda_DNA-bd_dom_sf"/>
</dbReference>
<protein>
    <submittedName>
        <fullName evidence="2">Helix-turn-helix transcriptional regulator</fullName>
    </submittedName>
</protein>
<evidence type="ECO:0000259" key="1">
    <source>
        <dbReference type="PROSITE" id="PS50943"/>
    </source>
</evidence>
<name>A0A5B8RXD7_9BURK</name>
<feature type="domain" description="HTH cro/C1-type" evidence="1">
    <location>
        <begin position="7"/>
        <end position="60"/>
    </location>
</feature>
<dbReference type="SUPFAM" id="SSF47413">
    <property type="entry name" value="lambda repressor-like DNA-binding domains"/>
    <property type="match status" value="1"/>
</dbReference>
<proteinExistence type="predicted"/>
<sequence>MDTGVRLREERERLGMSQEAFGAMAGVRKQAQLLYEKGERSPDARYLSAIAAAGTDVLYILTGQRSQSAPAAAALPPRARALLDNYESTDEEGRRFIERAADLEAKSTATGRKKAARGRE</sequence>
<keyword evidence="3" id="KW-1185">Reference proteome</keyword>
<organism evidence="2 3">
    <name type="scientific">Comamonas flocculans</name>
    <dbReference type="NCBI Taxonomy" id="2597701"/>
    <lineage>
        <taxon>Bacteria</taxon>
        <taxon>Pseudomonadati</taxon>
        <taxon>Pseudomonadota</taxon>
        <taxon>Betaproteobacteria</taxon>
        <taxon>Burkholderiales</taxon>
        <taxon>Comamonadaceae</taxon>
        <taxon>Comamonas</taxon>
    </lineage>
</organism>
<reference evidence="2 3" key="1">
    <citation type="submission" date="2019-07" db="EMBL/GenBank/DDBJ databases">
        <title>Complete genome sequence of Comamonas sp. NLF 7-7 isolated from livestock.</title>
        <authorList>
            <person name="Kim D.H."/>
            <person name="Kim J.G."/>
        </authorList>
    </citation>
    <scope>NUCLEOTIDE SEQUENCE [LARGE SCALE GENOMIC DNA]</scope>
    <source>
        <strain evidence="2 3">NLF 7-7</strain>
    </source>
</reference>
<dbReference type="Proteomes" id="UP000321199">
    <property type="component" value="Chromosome"/>
</dbReference>
<dbReference type="Pfam" id="PF01381">
    <property type="entry name" value="HTH_3"/>
    <property type="match status" value="1"/>
</dbReference>
<gene>
    <name evidence="2" type="ORF">FOZ74_15130</name>
</gene>
<dbReference type="GO" id="GO:0003677">
    <property type="term" value="F:DNA binding"/>
    <property type="evidence" value="ECO:0007669"/>
    <property type="project" value="InterPro"/>
</dbReference>
<dbReference type="KEGG" id="cof:FOZ74_15130"/>